<accession>A0A2I8VLY9</accession>
<protein>
    <submittedName>
        <fullName evidence="1">DUF393 domain-containing protein</fullName>
    </submittedName>
</protein>
<dbReference type="AlphaFoldDB" id="A0A2I8VLY9"/>
<dbReference type="GO" id="GO:0015035">
    <property type="term" value="F:protein-disulfide reductase activity"/>
    <property type="evidence" value="ECO:0007669"/>
    <property type="project" value="InterPro"/>
</dbReference>
<proteinExistence type="predicted"/>
<dbReference type="Pfam" id="PF04134">
    <property type="entry name" value="DCC1-like"/>
    <property type="match status" value="1"/>
</dbReference>
<evidence type="ECO:0000313" key="1">
    <source>
        <dbReference type="EMBL" id="AUV82099.1"/>
    </source>
</evidence>
<reference evidence="1 2" key="1">
    <citation type="submission" date="2018-01" db="EMBL/GenBank/DDBJ databases">
        <title>Complete genome sequence of Salinigranum rubrum GX10T, an extremely halophilic archaeon isolated from a marine solar saltern.</title>
        <authorList>
            <person name="Han S."/>
        </authorList>
    </citation>
    <scope>NUCLEOTIDE SEQUENCE [LARGE SCALE GENOMIC DNA]</scope>
    <source>
        <strain evidence="1 2">GX10</strain>
    </source>
</reference>
<dbReference type="EMBL" id="CP026309">
    <property type="protein sequence ID" value="AUV82099.1"/>
    <property type="molecule type" value="Genomic_DNA"/>
</dbReference>
<dbReference type="GeneID" id="35592613"/>
<sequence>MTQSQHDAVLVYDGECPYCSLTARTLRRLRGVATVSWYDETAQELLRAQFGETPFAVVLVDRRQGRVYAGRSAAEEVAERAGAPDVVSSLVRDRYDEIAWAVGVASGRDRDPDDYHDVYPLTEDAAALFDDLAGRATSEAATPA</sequence>
<dbReference type="OrthoDB" id="220637at2157"/>
<gene>
    <name evidence="1" type="ORF">C2R22_10940</name>
</gene>
<evidence type="ECO:0000313" key="2">
    <source>
        <dbReference type="Proteomes" id="UP000236584"/>
    </source>
</evidence>
<dbReference type="KEGG" id="srub:C2R22_10940"/>
<keyword evidence="2" id="KW-1185">Reference proteome</keyword>
<organism evidence="1 2">
    <name type="scientific">Salinigranum rubrum</name>
    <dbReference type="NCBI Taxonomy" id="755307"/>
    <lineage>
        <taxon>Archaea</taxon>
        <taxon>Methanobacteriati</taxon>
        <taxon>Methanobacteriota</taxon>
        <taxon>Stenosarchaea group</taxon>
        <taxon>Halobacteria</taxon>
        <taxon>Halobacteriales</taxon>
        <taxon>Haloferacaceae</taxon>
        <taxon>Salinigranum</taxon>
    </lineage>
</organism>
<dbReference type="InterPro" id="IPR007263">
    <property type="entry name" value="DCC1-like"/>
</dbReference>
<name>A0A2I8VLY9_9EURY</name>
<dbReference type="Proteomes" id="UP000236584">
    <property type="component" value="Chromosome"/>
</dbReference>
<dbReference type="RefSeq" id="WP_103425788.1">
    <property type="nucleotide sequence ID" value="NZ_CP026309.1"/>
</dbReference>